<reference evidence="1" key="1">
    <citation type="submission" date="2018-12" db="EMBL/GenBank/DDBJ databases">
        <title>A new strain of Turnip crinkle virus (TCV) infecting Garlic mustard (Alliaria petiolata) in Germany.</title>
        <authorList>
            <person name="Gaafar Y.Z.A."/>
            <person name="Richert-Poggeler K.R."/>
            <person name="Ziebell H."/>
        </authorList>
    </citation>
    <scope>NUCLEOTIDE SEQUENCE</scope>
    <source>
        <strain evidence="1">Helmstedt EPV_18_002</strain>
    </source>
</reference>
<organism evidence="1">
    <name type="scientific">Turnip crinkle virus</name>
    <name type="common">TCV</name>
    <dbReference type="NCBI Taxonomy" id="11988"/>
    <lineage>
        <taxon>Viruses</taxon>
        <taxon>Riboviria</taxon>
        <taxon>Orthornavirae</taxon>
        <taxon>Kitrinoviricota</taxon>
        <taxon>Tolucaviricetes</taxon>
        <taxon>Tolivirales</taxon>
        <taxon>Tombusviridae</taxon>
        <taxon>Procedovirinae</taxon>
        <taxon>Betacarmovirus</taxon>
        <taxon>Betacarmovirus brassicae</taxon>
    </lineage>
</organism>
<evidence type="ECO:0000313" key="1">
    <source>
        <dbReference type="EMBL" id="QBG64836.1"/>
    </source>
</evidence>
<name>A0A481S0W1_TCV</name>
<proteinExistence type="predicted"/>
<organismHost>
    <name type="scientific">Hypomyces</name>
    <dbReference type="NCBI Taxonomy" id="5130"/>
</organismHost>
<dbReference type="EMBL" id="MK301398">
    <property type="protein sequence ID" value="QBG64836.1"/>
    <property type="molecule type" value="Genomic_RNA"/>
</dbReference>
<organismHost>
    <name type="scientific">Brassica napus subsp. rapifera</name>
    <name type="common">rutabaga</name>
    <dbReference type="NCBI Taxonomy" id="3709"/>
</organismHost>
<accession>A0A481S0W1</accession>
<sequence length="250" mass="27870">MPFLHSLNTAFAIGLLGARYYPEIQNFLGLPNYVGQAKEAVRTLIQGPEVVVVATHTLGVRGRYSSRGTIGSSLGCILEVPDKGADVEIDLDRLVGTDEEATSCLVEAVGNTADIPRRRVRQKGRFAMHAVNAAKLHFCGVPKPTEANRLAVSKWLVQYCKERHVVTSHIRTIVNVALPRVFTPDAEDIQVVLDLHSVRAHNHRNALAEAGKVQKWWVNLAMHPLTGRSWNRAWRRLCRMPDDQALTFVR</sequence>
<organismHost>
    <name type="scientific">Moricandia arvensis</name>
    <name type="common">Purple mistress</name>
    <name type="synonym">Brassica arvensis</name>
    <dbReference type="NCBI Taxonomy" id="180540"/>
</organismHost>
<protein>
    <submittedName>
        <fullName evidence="1">p28 auxiliary replication protein</fullName>
    </submittedName>
</protein>